<evidence type="ECO:0000256" key="6">
    <source>
        <dbReference type="ARBA" id="ARBA00022729"/>
    </source>
</evidence>
<dbReference type="PANTHER" id="PTHR34501:SF9">
    <property type="entry name" value="MAJOR OUTER MEMBRANE PROTEIN P.IA"/>
    <property type="match status" value="1"/>
</dbReference>
<dbReference type="GO" id="GO:0046930">
    <property type="term" value="C:pore complex"/>
    <property type="evidence" value="ECO:0007669"/>
    <property type="project" value="UniProtKB-KW"/>
</dbReference>
<dbReference type="GO" id="GO:0015288">
    <property type="term" value="F:porin activity"/>
    <property type="evidence" value="ECO:0007669"/>
    <property type="project" value="UniProtKB-KW"/>
</dbReference>
<evidence type="ECO:0000259" key="12">
    <source>
        <dbReference type="Pfam" id="PF13609"/>
    </source>
</evidence>
<evidence type="ECO:0000256" key="4">
    <source>
        <dbReference type="ARBA" id="ARBA00022452"/>
    </source>
</evidence>
<dbReference type="GO" id="GO:0009279">
    <property type="term" value="C:cell outer membrane"/>
    <property type="evidence" value="ECO:0007669"/>
    <property type="project" value="UniProtKB-SubCell"/>
</dbReference>
<keyword evidence="3" id="KW-0813">Transport</keyword>
<comment type="subunit">
    <text evidence="2">Homotrimer.</text>
</comment>
<evidence type="ECO:0000256" key="2">
    <source>
        <dbReference type="ARBA" id="ARBA00011233"/>
    </source>
</evidence>
<accession>A0A2G8SXS4</accession>
<evidence type="ECO:0000256" key="10">
    <source>
        <dbReference type="ARBA" id="ARBA00023237"/>
    </source>
</evidence>
<keyword evidence="7" id="KW-0406">Ion transport</keyword>
<protein>
    <submittedName>
        <fullName evidence="13">Porin</fullName>
    </submittedName>
</protein>
<evidence type="ECO:0000256" key="7">
    <source>
        <dbReference type="ARBA" id="ARBA00023065"/>
    </source>
</evidence>
<proteinExistence type="predicted"/>
<comment type="subcellular location">
    <subcellularLocation>
        <location evidence="1">Cell outer membrane</location>
        <topology evidence="1">Multi-pass membrane protein</topology>
    </subcellularLocation>
</comment>
<dbReference type="InterPro" id="IPR050298">
    <property type="entry name" value="Gram-neg_bact_OMP"/>
</dbReference>
<evidence type="ECO:0000256" key="1">
    <source>
        <dbReference type="ARBA" id="ARBA00004571"/>
    </source>
</evidence>
<dbReference type="PANTHER" id="PTHR34501">
    <property type="entry name" value="PROTEIN YDDL-RELATED"/>
    <property type="match status" value="1"/>
</dbReference>
<dbReference type="InterPro" id="IPR023614">
    <property type="entry name" value="Porin_dom_sf"/>
</dbReference>
<dbReference type="InterPro" id="IPR033900">
    <property type="entry name" value="Gram_neg_porin_domain"/>
</dbReference>
<feature type="signal peptide" evidence="11">
    <location>
        <begin position="1"/>
        <end position="19"/>
    </location>
</feature>
<name>A0A2G8SXS4_9BURK</name>
<keyword evidence="14" id="KW-1185">Reference proteome</keyword>
<evidence type="ECO:0000256" key="9">
    <source>
        <dbReference type="ARBA" id="ARBA00023136"/>
    </source>
</evidence>
<keyword evidence="6 11" id="KW-0732">Signal</keyword>
<keyword evidence="9" id="KW-0472">Membrane</keyword>
<evidence type="ECO:0000256" key="11">
    <source>
        <dbReference type="SAM" id="SignalP"/>
    </source>
</evidence>
<evidence type="ECO:0000313" key="14">
    <source>
        <dbReference type="Proteomes" id="UP000228593"/>
    </source>
</evidence>
<keyword evidence="10" id="KW-0998">Cell outer membrane</keyword>
<dbReference type="OrthoDB" id="5289162at2"/>
<dbReference type="Proteomes" id="UP000228593">
    <property type="component" value="Unassembled WGS sequence"/>
</dbReference>
<organism evidence="13 14">
    <name type="scientific">Massilia psychrophila</name>
    <dbReference type="NCBI Taxonomy" id="1603353"/>
    <lineage>
        <taxon>Bacteria</taxon>
        <taxon>Pseudomonadati</taxon>
        <taxon>Pseudomonadota</taxon>
        <taxon>Betaproteobacteria</taxon>
        <taxon>Burkholderiales</taxon>
        <taxon>Oxalobacteraceae</taxon>
        <taxon>Telluria group</taxon>
        <taxon>Massilia</taxon>
    </lineage>
</organism>
<keyword evidence="5" id="KW-0812">Transmembrane</keyword>
<dbReference type="GO" id="GO:0006811">
    <property type="term" value="P:monoatomic ion transport"/>
    <property type="evidence" value="ECO:0007669"/>
    <property type="project" value="UniProtKB-KW"/>
</dbReference>
<feature type="domain" description="Porin" evidence="12">
    <location>
        <begin position="28"/>
        <end position="264"/>
    </location>
</feature>
<comment type="caution">
    <text evidence="13">The sequence shown here is derived from an EMBL/GenBank/DDBJ whole genome shotgun (WGS) entry which is preliminary data.</text>
</comment>
<evidence type="ECO:0000256" key="3">
    <source>
        <dbReference type="ARBA" id="ARBA00022448"/>
    </source>
</evidence>
<evidence type="ECO:0000256" key="5">
    <source>
        <dbReference type="ARBA" id="ARBA00022692"/>
    </source>
</evidence>
<dbReference type="Gene3D" id="2.40.160.10">
    <property type="entry name" value="Porin"/>
    <property type="match status" value="1"/>
</dbReference>
<gene>
    <name evidence="13" type="ORF">CR103_16935</name>
</gene>
<reference evidence="13 14" key="1">
    <citation type="submission" date="2017-10" db="EMBL/GenBank/DDBJ databases">
        <title>Massilia psychrophilum sp. nov., a novel purple-pigmented bacterium isolated from Tianshan glacier, Xinjiang Municipality, China.</title>
        <authorList>
            <person name="Wang H."/>
        </authorList>
    </citation>
    <scope>NUCLEOTIDE SEQUENCE [LARGE SCALE GENOMIC DNA]</scope>
    <source>
        <strain evidence="13 14">JCM 30813</strain>
    </source>
</reference>
<dbReference type="CDD" id="cd00342">
    <property type="entry name" value="gram_neg_porins"/>
    <property type="match status" value="1"/>
</dbReference>
<dbReference type="AlphaFoldDB" id="A0A2G8SXS4"/>
<dbReference type="EMBL" id="PDOB01000032">
    <property type="protein sequence ID" value="PIL38600.1"/>
    <property type="molecule type" value="Genomic_DNA"/>
</dbReference>
<evidence type="ECO:0000256" key="8">
    <source>
        <dbReference type="ARBA" id="ARBA00023114"/>
    </source>
</evidence>
<dbReference type="Pfam" id="PF13609">
    <property type="entry name" value="Porin_4"/>
    <property type="match status" value="1"/>
</dbReference>
<dbReference type="SUPFAM" id="SSF56935">
    <property type="entry name" value="Porins"/>
    <property type="match status" value="1"/>
</dbReference>
<keyword evidence="8" id="KW-0626">Porin</keyword>
<feature type="chain" id="PRO_5013641206" evidence="11">
    <location>
        <begin position="20"/>
        <end position="287"/>
    </location>
</feature>
<dbReference type="RefSeq" id="WP_099917130.1">
    <property type="nucleotide sequence ID" value="NZ_BMHS01000005.1"/>
</dbReference>
<evidence type="ECO:0000313" key="13">
    <source>
        <dbReference type="EMBL" id="PIL38600.1"/>
    </source>
</evidence>
<sequence length="287" mass="29386">MNPAVLVVALVVAVGSAFAQSADQSADQSAAGQGGLLFGRQAYAGLTGNHGTVTVGRQHDLDTIALTEAGAPFKGGTGRQVDNSINVDGRQVRGVSAGASWGADARSSTGSGNRALGVSVGVEHGPLTIRAAHQNRNVAPVAPAMPMGNRLDAKNSILAANLRFGSATAYAAYSVTRGLGSTPLFNPDDPYSASMASTLSTDSRDVLVGLALPCGPATLLASYIRKNDRDLANRDANQFAVGASYSLTRRTDFYASYSRITNRDGAGYAGPRGAGASALNLGMRHGF</sequence>
<keyword evidence="4" id="KW-1134">Transmembrane beta strand</keyword>